<evidence type="ECO:0000313" key="4">
    <source>
        <dbReference type="EMBL" id="VYS64026.1"/>
    </source>
</evidence>
<dbReference type="EMBL" id="CACSHJ010000095">
    <property type="protein sequence ID" value="CAA0396615.1"/>
    <property type="molecule type" value="Genomic_DNA"/>
</dbReference>
<dbReference type="AlphaFoldDB" id="A0A178UX52"/>
<name>A0A178UX52_ARATH</name>
<dbReference type="PANTHER" id="PTHR13844">
    <property type="entry name" value="SWI/SNF-RELATED MATRIX-ASSOCIATED ACTIN-DEPENDENT REGULATOR OF CHROMATIN SUBFAMILY D"/>
    <property type="match status" value="1"/>
</dbReference>
<evidence type="ECO:0000313" key="5">
    <source>
        <dbReference type="Proteomes" id="UP000078284"/>
    </source>
</evidence>
<evidence type="ECO:0000313" key="2">
    <source>
        <dbReference type="EMBL" id="CAA0396615.1"/>
    </source>
</evidence>
<reference evidence="4 6" key="3">
    <citation type="submission" date="2019-11" db="EMBL/GenBank/DDBJ databases">
        <authorList>
            <person name="Jiao W.-B."/>
            <person name="Schneeberger K."/>
        </authorList>
    </citation>
    <scope>NUCLEOTIDE SEQUENCE [LARGE SCALE GENOMIC DNA]</scope>
    <source>
        <strain evidence="6">cv. An-1</strain>
        <strain evidence="7">cv. C24</strain>
    </source>
</reference>
<evidence type="ECO:0000259" key="1">
    <source>
        <dbReference type="PROSITE" id="PS51925"/>
    </source>
</evidence>
<evidence type="ECO:0000313" key="3">
    <source>
        <dbReference type="EMBL" id="OAO98183.1"/>
    </source>
</evidence>
<reference evidence="3" key="2">
    <citation type="submission" date="2016-03" db="EMBL/GenBank/DDBJ databases">
        <title>Full-length assembly of Arabidopsis thaliana Ler reveals the complement of translocations and inversions.</title>
        <authorList>
            <person name="Zapata L."/>
            <person name="Schneeberger K."/>
            <person name="Ossowski S."/>
        </authorList>
    </citation>
    <scope>NUCLEOTIDE SEQUENCE [LARGE SCALE GENOMIC DNA]</scope>
    <source>
        <tissue evidence="3">Leaf</tissue>
    </source>
</reference>
<dbReference type="EMBL" id="CACRSJ010000109">
    <property type="protein sequence ID" value="VYS64026.1"/>
    <property type="molecule type" value="Genomic_DNA"/>
</dbReference>
<dbReference type="InterPro" id="IPR036885">
    <property type="entry name" value="SWIB_MDM2_dom_sf"/>
</dbReference>
<dbReference type="InterPro" id="IPR019835">
    <property type="entry name" value="SWIB_domain"/>
</dbReference>
<dbReference type="Proteomes" id="UP000434276">
    <property type="component" value="Unassembled WGS sequence"/>
</dbReference>
<dbReference type="EMBL" id="LUHQ01000004">
    <property type="protein sequence ID" value="OAO98183.1"/>
    <property type="molecule type" value="Genomic_DNA"/>
</dbReference>
<dbReference type="PROSITE" id="PS51925">
    <property type="entry name" value="SWIB_MDM2"/>
    <property type="match status" value="1"/>
</dbReference>
<accession>A0A178UX52</accession>
<dbReference type="Pfam" id="PF02201">
    <property type="entry name" value="SWIB"/>
    <property type="match status" value="1"/>
</dbReference>
<dbReference type="OrthoDB" id="10251073at2759"/>
<dbReference type="CDD" id="cd10567">
    <property type="entry name" value="SWIB-MDM2_like"/>
    <property type="match status" value="1"/>
</dbReference>
<dbReference type="SMART" id="SM00151">
    <property type="entry name" value="SWIB"/>
    <property type="match status" value="1"/>
</dbReference>
<reference evidence="5" key="1">
    <citation type="journal article" date="2016" name="Proc. Natl. Acad. Sci. U.S.A.">
        <title>Chromosome-level assembly of Arabidopsis thaliana Ler reveals the extent of translocation and inversion polymorphisms.</title>
        <authorList>
            <person name="Zapata L."/>
            <person name="Ding J."/>
            <person name="Willing E.M."/>
            <person name="Hartwig B."/>
            <person name="Bezdan D."/>
            <person name="Jiao W.B."/>
            <person name="Patel V."/>
            <person name="Velikkakam James G."/>
            <person name="Koornneef M."/>
            <person name="Ossowski S."/>
            <person name="Schneeberger K."/>
        </authorList>
    </citation>
    <scope>NUCLEOTIDE SEQUENCE [LARGE SCALE GENOMIC DNA]</scope>
    <source>
        <strain evidence="5">cv. Landsberg erecta</strain>
    </source>
</reference>
<feature type="domain" description="DM2" evidence="1">
    <location>
        <begin position="19"/>
        <end position="97"/>
    </location>
</feature>
<protein>
    <recommendedName>
        <fullName evidence="1">DM2 domain-containing protein</fullName>
    </recommendedName>
</protein>
<dbReference type="Proteomes" id="UP000426265">
    <property type="component" value="Unassembled WGS sequence"/>
</dbReference>
<organism evidence="3 5">
    <name type="scientific">Arabidopsis thaliana</name>
    <name type="common">Mouse-ear cress</name>
    <dbReference type="NCBI Taxonomy" id="3702"/>
    <lineage>
        <taxon>Eukaryota</taxon>
        <taxon>Viridiplantae</taxon>
        <taxon>Streptophyta</taxon>
        <taxon>Embryophyta</taxon>
        <taxon>Tracheophyta</taxon>
        <taxon>Spermatophyta</taxon>
        <taxon>Magnoliopsida</taxon>
        <taxon>eudicotyledons</taxon>
        <taxon>Gunneridae</taxon>
        <taxon>Pentapetalae</taxon>
        <taxon>rosids</taxon>
        <taxon>malvids</taxon>
        <taxon>Brassicales</taxon>
        <taxon>Brassicaceae</taxon>
        <taxon>Camelineae</taxon>
        <taxon>Arabidopsis</taxon>
    </lineage>
</organism>
<evidence type="ECO:0000313" key="7">
    <source>
        <dbReference type="Proteomes" id="UP000434276"/>
    </source>
</evidence>
<proteinExistence type="predicted"/>
<evidence type="ECO:0000313" key="6">
    <source>
        <dbReference type="Proteomes" id="UP000426265"/>
    </source>
</evidence>
<gene>
    <name evidence="3" type="ordered locus">AXX17_At4g30960</name>
    <name evidence="4" type="ORF">AN1_LOCUS19437</name>
    <name evidence="2" type="ORF">C24_LOCUS19338</name>
</gene>
<dbReference type="SUPFAM" id="SSF47592">
    <property type="entry name" value="SWIB/MDM2 domain"/>
    <property type="match status" value="1"/>
</dbReference>
<accession>A0A5S9XW53</accession>
<dbReference type="Gene3D" id="1.10.245.10">
    <property type="entry name" value="SWIB/MDM2 domain"/>
    <property type="match status" value="1"/>
</dbReference>
<sequence>MLPQRLKKAITDNPKKLGNLIDLVNLPSTLRDFVGQSQISRLGCFMRVWSYIKTNNLQDPKNKNVVICDEKLKSILLGKQRVELVDLPSLIKLHFPKEQKKNSQKI</sequence>
<dbReference type="Proteomes" id="UP000078284">
    <property type="component" value="Chromosome 4"/>
</dbReference>
<dbReference type="InterPro" id="IPR003121">
    <property type="entry name" value="SWIB_MDM2_domain"/>
</dbReference>
<dbReference type="ExpressionAtlas" id="A0A178UX52">
    <property type="expression patterns" value="baseline and differential"/>
</dbReference>